<organism evidence="2 3">
    <name type="scientific">Rickenella mellea</name>
    <dbReference type="NCBI Taxonomy" id="50990"/>
    <lineage>
        <taxon>Eukaryota</taxon>
        <taxon>Fungi</taxon>
        <taxon>Dikarya</taxon>
        <taxon>Basidiomycota</taxon>
        <taxon>Agaricomycotina</taxon>
        <taxon>Agaricomycetes</taxon>
        <taxon>Hymenochaetales</taxon>
        <taxon>Rickenellaceae</taxon>
        <taxon>Rickenella</taxon>
    </lineage>
</organism>
<accession>A0A4Y7PVQ4</accession>
<dbReference type="AlphaFoldDB" id="A0A4Y7PVQ4"/>
<dbReference type="STRING" id="50990.A0A4Y7PVQ4"/>
<dbReference type="EMBL" id="ML170196">
    <property type="protein sequence ID" value="TDL19477.1"/>
    <property type="molecule type" value="Genomic_DNA"/>
</dbReference>
<feature type="compositionally biased region" description="Polar residues" evidence="1">
    <location>
        <begin position="67"/>
        <end position="77"/>
    </location>
</feature>
<evidence type="ECO:0000313" key="3">
    <source>
        <dbReference type="Proteomes" id="UP000294933"/>
    </source>
</evidence>
<feature type="compositionally biased region" description="Polar residues" evidence="1">
    <location>
        <begin position="178"/>
        <end position="187"/>
    </location>
</feature>
<dbReference type="Proteomes" id="UP000294933">
    <property type="component" value="Unassembled WGS sequence"/>
</dbReference>
<evidence type="ECO:0000313" key="2">
    <source>
        <dbReference type="EMBL" id="TDL19477.1"/>
    </source>
</evidence>
<feature type="compositionally biased region" description="Basic and acidic residues" evidence="1">
    <location>
        <begin position="153"/>
        <end position="162"/>
    </location>
</feature>
<keyword evidence="3" id="KW-1185">Reference proteome</keyword>
<gene>
    <name evidence="2" type="ORF">BD410DRAFT_900181</name>
</gene>
<sequence>MFKLLRRISGSITTRLDREWNDDATSNAPQVGRKRRMSDDDDEPYSSVSSKRARGSPDAIAEEPETDSSQPSTTPTGPETADVKEIRKGVKEVELVEKEKTDKEDPPKVNGTAEELPSITRKESEHEEQDVAAEPSSSTTSSTSATADAEASEGSHADEKEATTVPPPVTENDVEAEVTSSTSTQDNTELKDGSSIASTPELKTEPAKSTQHIADAPNDDSQDAVGEDE</sequence>
<name>A0A4Y7PVQ4_9AGAM</name>
<feature type="region of interest" description="Disordered" evidence="1">
    <location>
        <begin position="1"/>
        <end position="229"/>
    </location>
</feature>
<protein>
    <submittedName>
        <fullName evidence="2">Uncharacterized protein</fullName>
    </submittedName>
</protein>
<proteinExistence type="predicted"/>
<reference evidence="2 3" key="1">
    <citation type="submission" date="2018-06" db="EMBL/GenBank/DDBJ databases">
        <title>A transcriptomic atlas of mushroom development highlights an independent origin of complex multicellularity.</title>
        <authorList>
            <consortium name="DOE Joint Genome Institute"/>
            <person name="Krizsan K."/>
            <person name="Almasi E."/>
            <person name="Merenyi Z."/>
            <person name="Sahu N."/>
            <person name="Viragh M."/>
            <person name="Koszo T."/>
            <person name="Mondo S."/>
            <person name="Kiss B."/>
            <person name="Balint B."/>
            <person name="Kues U."/>
            <person name="Barry K."/>
            <person name="Hegedus J.C."/>
            <person name="Henrissat B."/>
            <person name="Johnson J."/>
            <person name="Lipzen A."/>
            <person name="Ohm R."/>
            <person name="Nagy I."/>
            <person name="Pangilinan J."/>
            <person name="Yan J."/>
            <person name="Xiong Y."/>
            <person name="Grigoriev I.V."/>
            <person name="Hibbett D.S."/>
            <person name="Nagy L.G."/>
        </authorList>
    </citation>
    <scope>NUCLEOTIDE SEQUENCE [LARGE SCALE GENOMIC DNA]</scope>
    <source>
        <strain evidence="2 3">SZMC22713</strain>
    </source>
</reference>
<evidence type="ECO:0000256" key="1">
    <source>
        <dbReference type="SAM" id="MobiDB-lite"/>
    </source>
</evidence>
<feature type="compositionally biased region" description="Low complexity" evidence="1">
    <location>
        <begin position="132"/>
        <end position="152"/>
    </location>
</feature>
<dbReference type="OrthoDB" id="3269227at2759"/>
<dbReference type="VEuPathDB" id="FungiDB:BD410DRAFT_900181"/>
<feature type="compositionally biased region" description="Basic and acidic residues" evidence="1">
    <location>
        <begin position="81"/>
        <end position="107"/>
    </location>
</feature>
<feature type="compositionally biased region" description="Acidic residues" evidence="1">
    <location>
        <begin position="217"/>
        <end position="229"/>
    </location>
</feature>